<dbReference type="Proteomes" id="UP000703269">
    <property type="component" value="Unassembled WGS sequence"/>
</dbReference>
<name>A0A9P3G8B7_9APHY</name>
<feature type="compositionally biased region" description="Basic and acidic residues" evidence="1">
    <location>
        <begin position="78"/>
        <end position="94"/>
    </location>
</feature>
<gene>
    <name evidence="2" type="ORF">PsYK624_062810</name>
</gene>
<sequence>MRAPLREALCPLASPLRRPGGAPWDLGTWPSRTFCSAPGARARRRCVGQRATGAGQRTPRKLRKCRRQRGNTAAWCARRLDTQDTDDQRHHQGRELPSSPEKG</sequence>
<accession>A0A9P3G8B7</accession>
<evidence type="ECO:0000313" key="3">
    <source>
        <dbReference type="Proteomes" id="UP000703269"/>
    </source>
</evidence>
<evidence type="ECO:0000313" key="2">
    <source>
        <dbReference type="EMBL" id="GJE90156.1"/>
    </source>
</evidence>
<protein>
    <submittedName>
        <fullName evidence="2">Uncharacterized protein</fullName>
    </submittedName>
</protein>
<reference evidence="2 3" key="1">
    <citation type="submission" date="2021-08" db="EMBL/GenBank/DDBJ databases">
        <title>Draft Genome Sequence of Phanerochaete sordida strain YK-624.</title>
        <authorList>
            <person name="Mori T."/>
            <person name="Dohra H."/>
            <person name="Suzuki T."/>
            <person name="Kawagishi H."/>
            <person name="Hirai H."/>
        </authorList>
    </citation>
    <scope>NUCLEOTIDE SEQUENCE [LARGE SCALE GENOMIC DNA]</scope>
    <source>
        <strain evidence="2 3">YK-624</strain>
    </source>
</reference>
<dbReference type="AlphaFoldDB" id="A0A9P3G8B7"/>
<organism evidence="2 3">
    <name type="scientific">Phanerochaete sordida</name>
    <dbReference type="NCBI Taxonomy" id="48140"/>
    <lineage>
        <taxon>Eukaryota</taxon>
        <taxon>Fungi</taxon>
        <taxon>Dikarya</taxon>
        <taxon>Basidiomycota</taxon>
        <taxon>Agaricomycotina</taxon>
        <taxon>Agaricomycetes</taxon>
        <taxon>Polyporales</taxon>
        <taxon>Phanerochaetaceae</taxon>
        <taxon>Phanerochaete</taxon>
    </lineage>
</organism>
<dbReference type="EMBL" id="BPQB01000015">
    <property type="protein sequence ID" value="GJE90156.1"/>
    <property type="molecule type" value="Genomic_DNA"/>
</dbReference>
<proteinExistence type="predicted"/>
<evidence type="ECO:0000256" key="1">
    <source>
        <dbReference type="SAM" id="MobiDB-lite"/>
    </source>
</evidence>
<comment type="caution">
    <text evidence="2">The sequence shown here is derived from an EMBL/GenBank/DDBJ whole genome shotgun (WGS) entry which is preliminary data.</text>
</comment>
<keyword evidence="3" id="KW-1185">Reference proteome</keyword>
<feature type="region of interest" description="Disordered" evidence="1">
    <location>
        <begin position="46"/>
        <end position="103"/>
    </location>
</feature>
<feature type="compositionally biased region" description="Basic residues" evidence="1">
    <location>
        <begin position="58"/>
        <end position="69"/>
    </location>
</feature>